<proteinExistence type="predicted"/>
<feature type="compositionally biased region" description="Polar residues" evidence="1">
    <location>
        <begin position="197"/>
        <end position="209"/>
    </location>
</feature>
<sequence length="510" mass="54925">MYSILTTILFKNSRANNVYSIDPVSKETAESASPIEPSTSEQSESTAPPASSNTDPEQPAEAKPAAQLEPVADVGEAEQAGNEASAKEQSAVAEEPIEKKASAEQIQGHTEATETPIASVNSQDVKPEDTQTTQEVEHVAELKTEDPAAAQTEVPAAVHEEEHTAAAGGQEVKPEQVSSTQESVLEVAAHPDETEAQVVSETQSNTPETATEAHSDVPEAQIVPEATPEAQEETAPLQVDVQLGNNSAESKESELAVKVNQTKSTEKKEASEEAKSPAEVSAAKPEDINKNEVLTKAEEKVKPNVDDKSKNIEPVKTAESIEQQLLNGHTKEGPKLPVPQITKSLEEKKPINVSVATSTEMSKEKTGEAERKKMRAILSGNTSREPVEKPAQDLVIEEEDEEEESTESASKEVEQEEEAKKQEQASSSFGMTLSRLFGFGGSKPAENKLVEEPKEEVVTNESKSSSNETQVSKEVVTEPHKSQPHSFFSRMVVSTGSFFGSITRSMTTIY</sequence>
<keyword evidence="2" id="KW-1185">Reference proteome</keyword>
<feature type="compositionally biased region" description="Basic and acidic residues" evidence="1">
    <location>
        <begin position="284"/>
        <end position="313"/>
    </location>
</feature>
<feature type="compositionally biased region" description="Basic and acidic residues" evidence="1">
    <location>
        <begin position="264"/>
        <end position="276"/>
    </location>
</feature>
<feature type="compositionally biased region" description="Basic and acidic residues" evidence="1">
    <location>
        <begin position="361"/>
        <end position="371"/>
    </location>
</feature>
<feature type="compositionally biased region" description="Basic and acidic residues" evidence="1">
    <location>
        <begin position="445"/>
        <end position="457"/>
    </location>
</feature>
<feature type="compositionally biased region" description="Basic and acidic residues" evidence="1">
    <location>
        <begin position="409"/>
        <end position="423"/>
    </location>
</feature>
<organism evidence="2 3">
    <name type="scientific">Ditylenchus dipsaci</name>
    <dbReference type="NCBI Taxonomy" id="166011"/>
    <lineage>
        <taxon>Eukaryota</taxon>
        <taxon>Metazoa</taxon>
        <taxon>Ecdysozoa</taxon>
        <taxon>Nematoda</taxon>
        <taxon>Chromadorea</taxon>
        <taxon>Rhabditida</taxon>
        <taxon>Tylenchina</taxon>
        <taxon>Tylenchomorpha</taxon>
        <taxon>Sphaerularioidea</taxon>
        <taxon>Anguinidae</taxon>
        <taxon>Anguininae</taxon>
        <taxon>Ditylenchus</taxon>
    </lineage>
</organism>
<dbReference type="Proteomes" id="UP000887574">
    <property type="component" value="Unplaced"/>
</dbReference>
<evidence type="ECO:0000313" key="2">
    <source>
        <dbReference type="Proteomes" id="UP000887574"/>
    </source>
</evidence>
<reference evidence="3" key="1">
    <citation type="submission" date="2022-11" db="UniProtKB">
        <authorList>
            <consortium name="WormBaseParasite"/>
        </authorList>
    </citation>
    <scope>IDENTIFICATION</scope>
</reference>
<feature type="compositionally biased region" description="Polar residues" evidence="1">
    <location>
        <begin position="459"/>
        <end position="472"/>
    </location>
</feature>
<evidence type="ECO:0000256" key="1">
    <source>
        <dbReference type="SAM" id="MobiDB-lite"/>
    </source>
</evidence>
<feature type="region of interest" description="Disordered" evidence="1">
    <location>
        <begin position="25"/>
        <end position="484"/>
    </location>
</feature>
<feature type="compositionally biased region" description="Polar residues" evidence="1">
    <location>
        <begin position="36"/>
        <end position="55"/>
    </location>
</feature>
<evidence type="ECO:0000313" key="3">
    <source>
        <dbReference type="WBParaSite" id="jg4675"/>
    </source>
</evidence>
<dbReference type="AlphaFoldDB" id="A0A915EBT3"/>
<feature type="compositionally biased region" description="Acidic residues" evidence="1">
    <location>
        <begin position="395"/>
        <end position="406"/>
    </location>
</feature>
<accession>A0A915EBT3</accession>
<feature type="compositionally biased region" description="Low complexity" evidence="1">
    <location>
        <begin position="224"/>
        <end position="236"/>
    </location>
</feature>
<name>A0A915EBT3_9BILA</name>
<dbReference type="WBParaSite" id="jg4675">
    <property type="protein sequence ID" value="jg4675"/>
    <property type="gene ID" value="jg4675"/>
</dbReference>
<feature type="compositionally biased region" description="Low complexity" evidence="1">
    <location>
        <begin position="56"/>
        <end position="70"/>
    </location>
</feature>
<protein>
    <submittedName>
        <fullName evidence="3">Uncharacterized protein</fullName>
    </submittedName>
</protein>
<feature type="compositionally biased region" description="Basic and acidic residues" evidence="1">
    <location>
        <begin position="125"/>
        <end position="146"/>
    </location>
</feature>